<proteinExistence type="predicted"/>
<evidence type="ECO:0000313" key="2">
    <source>
        <dbReference type="EMBL" id="KAK2121437.1"/>
    </source>
</evidence>
<evidence type="ECO:0000313" key="3">
    <source>
        <dbReference type="Proteomes" id="UP001266305"/>
    </source>
</evidence>
<dbReference type="EMBL" id="JASSZA010000001">
    <property type="protein sequence ID" value="KAK2121437.1"/>
    <property type="molecule type" value="Genomic_DNA"/>
</dbReference>
<accession>A0ABQ9WIF6</accession>
<reference evidence="2 3" key="1">
    <citation type="submission" date="2023-05" db="EMBL/GenBank/DDBJ databases">
        <title>B98-5 Cell Line De Novo Hybrid Assembly: An Optical Mapping Approach.</title>
        <authorList>
            <person name="Kananen K."/>
            <person name="Auerbach J.A."/>
            <person name="Kautto E."/>
            <person name="Blachly J.S."/>
        </authorList>
    </citation>
    <scope>NUCLEOTIDE SEQUENCE [LARGE SCALE GENOMIC DNA]</scope>
    <source>
        <strain evidence="2">B95-8</strain>
        <tissue evidence="2">Cell line</tissue>
    </source>
</reference>
<name>A0ABQ9WIF6_SAGOE</name>
<feature type="region of interest" description="Disordered" evidence="1">
    <location>
        <begin position="67"/>
        <end position="89"/>
    </location>
</feature>
<comment type="caution">
    <text evidence="2">The sequence shown here is derived from an EMBL/GenBank/DDBJ whole genome shotgun (WGS) entry which is preliminary data.</text>
</comment>
<dbReference type="Proteomes" id="UP001266305">
    <property type="component" value="Unassembled WGS sequence"/>
</dbReference>
<keyword evidence="3" id="KW-1185">Reference proteome</keyword>
<organism evidence="2 3">
    <name type="scientific">Saguinus oedipus</name>
    <name type="common">Cotton-top tamarin</name>
    <name type="synonym">Oedipomidas oedipus</name>
    <dbReference type="NCBI Taxonomy" id="9490"/>
    <lineage>
        <taxon>Eukaryota</taxon>
        <taxon>Metazoa</taxon>
        <taxon>Chordata</taxon>
        <taxon>Craniata</taxon>
        <taxon>Vertebrata</taxon>
        <taxon>Euteleostomi</taxon>
        <taxon>Mammalia</taxon>
        <taxon>Eutheria</taxon>
        <taxon>Euarchontoglires</taxon>
        <taxon>Primates</taxon>
        <taxon>Haplorrhini</taxon>
        <taxon>Platyrrhini</taxon>
        <taxon>Cebidae</taxon>
        <taxon>Callitrichinae</taxon>
        <taxon>Saguinus</taxon>
    </lineage>
</organism>
<evidence type="ECO:0000256" key="1">
    <source>
        <dbReference type="SAM" id="MobiDB-lite"/>
    </source>
</evidence>
<sequence>MARHLRILLGVPEENKAVRTALPLTRGSMARIWLRPIQRTILGTVVLMPFPDYSHLKLRPSCATPEGIGLREQDPGASQPPHTQCLIAV</sequence>
<gene>
    <name evidence="2" type="ORF">P7K49_002823</name>
</gene>
<protein>
    <submittedName>
        <fullName evidence="2">Uncharacterized protein</fullName>
    </submittedName>
</protein>